<protein>
    <submittedName>
        <fullName evidence="1">Uncharacterized protein</fullName>
    </submittedName>
</protein>
<dbReference type="Proteomes" id="UP000012153">
    <property type="component" value="Unassembled WGS sequence"/>
</dbReference>
<proteinExistence type="predicted"/>
<accession>M6UU70</accession>
<gene>
    <name evidence="1" type="ORF">LEP1GSC186_0544</name>
    <name evidence="3" type="ORF">LEP1GSC186_1986</name>
    <name evidence="2" type="ORF">LEP1GSC186_2257</name>
</gene>
<dbReference type="EMBL" id="AHOP02000021">
    <property type="protein sequence ID" value="EMO41431.1"/>
    <property type="molecule type" value="Genomic_DNA"/>
</dbReference>
<evidence type="ECO:0000313" key="3">
    <source>
        <dbReference type="EMBL" id="EMO41794.1"/>
    </source>
</evidence>
<evidence type="ECO:0000313" key="2">
    <source>
        <dbReference type="EMBL" id="EMO41431.1"/>
    </source>
</evidence>
<name>M6UU70_9LEPT</name>
<dbReference type="EMBL" id="AHOP02000027">
    <property type="protein sequence ID" value="EMO40833.1"/>
    <property type="molecule type" value="Genomic_DNA"/>
</dbReference>
<evidence type="ECO:0000313" key="4">
    <source>
        <dbReference type="Proteomes" id="UP000012153"/>
    </source>
</evidence>
<dbReference type="EMBL" id="AHOP02000021">
    <property type="protein sequence ID" value="EMO41794.1"/>
    <property type="molecule type" value="Genomic_DNA"/>
</dbReference>
<organism evidence="1 4">
    <name type="scientific">Leptospira noguchii serovar Autumnalis str. ZUN142</name>
    <dbReference type="NCBI Taxonomy" id="1085540"/>
    <lineage>
        <taxon>Bacteria</taxon>
        <taxon>Pseudomonadati</taxon>
        <taxon>Spirochaetota</taxon>
        <taxon>Spirochaetia</taxon>
        <taxon>Leptospirales</taxon>
        <taxon>Leptospiraceae</taxon>
        <taxon>Leptospira</taxon>
    </lineage>
</organism>
<sequence>MILKSYSTCGVGYDSPWIVRETQRYWYFIKIESDSVVLQ</sequence>
<reference evidence="1 4" key="1">
    <citation type="submission" date="2013-01" db="EMBL/GenBank/DDBJ databases">
        <authorList>
            <person name="Harkins D.M."/>
            <person name="Durkin A.S."/>
            <person name="Brinkac L.M."/>
            <person name="Haft D.H."/>
            <person name="Selengut J.D."/>
            <person name="Sanka R."/>
            <person name="DePew J."/>
            <person name="Purushe J."/>
            <person name="Matthias M.A."/>
            <person name="Vinetz J.M."/>
            <person name="Sutton G.G."/>
            <person name="Nierman W.C."/>
            <person name="Fouts D.E."/>
        </authorList>
    </citation>
    <scope>NUCLEOTIDE SEQUENCE [LARGE SCALE GENOMIC DNA]</scope>
    <source>
        <strain evidence="1 4">ZUN142</strain>
    </source>
</reference>
<dbReference type="AlphaFoldDB" id="M6UU70"/>
<comment type="caution">
    <text evidence="1">The sequence shown here is derived from an EMBL/GenBank/DDBJ whole genome shotgun (WGS) entry which is preliminary data.</text>
</comment>
<evidence type="ECO:0000313" key="1">
    <source>
        <dbReference type="EMBL" id="EMO40833.1"/>
    </source>
</evidence>